<name>A0ABU7R2Q6_9FLAO</name>
<protein>
    <recommendedName>
        <fullName evidence="3">Major capsid protein</fullName>
    </recommendedName>
</protein>
<dbReference type="EMBL" id="JAZGJU010000039">
    <property type="protein sequence ID" value="MEE6129079.1"/>
    <property type="molecule type" value="Genomic_DNA"/>
</dbReference>
<gene>
    <name evidence="1" type="ORF">V2E39_16890</name>
</gene>
<dbReference type="RefSeq" id="WP_330937401.1">
    <property type="nucleotide sequence ID" value="NZ_JAZGJU010000039.1"/>
</dbReference>
<reference evidence="1 2" key="1">
    <citation type="submission" date="2024-01" db="EMBL/GenBank/DDBJ databases">
        <title>Whole genome of Chryseobacterium arthrosphaerae NNCa 2741.</title>
        <authorList>
            <person name="Boriskina E.V."/>
            <person name="Gordinskaya N.A."/>
            <person name="Kropotov V.S."/>
            <person name="Alekseeva A.E."/>
            <person name="Makhova M.A."/>
            <person name="Kryazhev D.V."/>
            <person name="Shkurkina I.S."/>
        </authorList>
    </citation>
    <scope>NUCLEOTIDE SEQUENCE [LARGE SCALE GENOMIC DNA]</scope>
    <source>
        <strain evidence="1 2">NNCa 2741</strain>
    </source>
</reference>
<sequence length="307" mass="34861">MPELQDGLWAIQYLEPQLLEDFRNYNDDFIGTLKAPNPAAIAEDGILFNKLINNVGFKVNANTDFTPVQMTGKKGLVYWDKLDTTPTLCTDKELRGMAFDKQAAIRVEHTNTFKIGARDYVLNKLAPTNSNNAKMPVIRTTGASFEGRKRLTYSDLLNFYNKVGKLNLSDKSGWYMVLGDDHRADLLEDRANTTNYRDLEFDKETGEIKRFFKMKFFENNDTPLYSASGDLKSLGSVPAPTDQRGSIFYYAPNTVYHIESVTVLYKEMKNDTRSKDPQSELRLHTYGLCDKKQEHGFGAIISENATP</sequence>
<proteinExistence type="predicted"/>
<evidence type="ECO:0008006" key="3">
    <source>
        <dbReference type="Google" id="ProtNLM"/>
    </source>
</evidence>
<dbReference type="Proteomes" id="UP001350005">
    <property type="component" value="Unassembled WGS sequence"/>
</dbReference>
<accession>A0ABU7R2Q6</accession>
<organism evidence="1 2">
    <name type="scientific">Chryseobacterium arthrosphaerae</name>
    <dbReference type="NCBI Taxonomy" id="651561"/>
    <lineage>
        <taxon>Bacteria</taxon>
        <taxon>Pseudomonadati</taxon>
        <taxon>Bacteroidota</taxon>
        <taxon>Flavobacteriia</taxon>
        <taxon>Flavobacteriales</taxon>
        <taxon>Weeksellaceae</taxon>
        <taxon>Chryseobacterium group</taxon>
        <taxon>Chryseobacterium</taxon>
    </lineage>
</organism>
<keyword evidence="2" id="KW-1185">Reference proteome</keyword>
<evidence type="ECO:0000313" key="1">
    <source>
        <dbReference type="EMBL" id="MEE6129079.1"/>
    </source>
</evidence>
<evidence type="ECO:0000313" key="2">
    <source>
        <dbReference type="Proteomes" id="UP001350005"/>
    </source>
</evidence>
<comment type="caution">
    <text evidence="1">The sequence shown here is derived from an EMBL/GenBank/DDBJ whole genome shotgun (WGS) entry which is preliminary data.</text>
</comment>